<accession>A0A2T7UCA6</accession>
<evidence type="ECO:0000313" key="5">
    <source>
        <dbReference type="EMBL" id="PVE42258.1"/>
    </source>
</evidence>
<evidence type="ECO:0000256" key="4">
    <source>
        <dbReference type="PIRSR" id="PIRSR004846-1"/>
    </source>
</evidence>
<evidence type="ECO:0000313" key="6">
    <source>
        <dbReference type="Proteomes" id="UP000037507"/>
    </source>
</evidence>
<gene>
    <name evidence="5" type="ORF">H663_012840</name>
</gene>
<proteinExistence type="inferred from homology"/>
<dbReference type="EMBL" id="LFYT02000016">
    <property type="protein sequence ID" value="PVE42258.1"/>
    <property type="molecule type" value="Genomic_DNA"/>
</dbReference>
<comment type="similarity">
    <text evidence="1">Belongs to the bacterial solute-binding protein ModA family.</text>
</comment>
<sequence>MQKKHDVMHAGFSDRLRQDRRASTLLLGALLASATLFPFSAQAQGQGPVRLKIAAASNLKFVLADLTTQYKQQTGVQVEVNLGASGNLARQILQGLPVEQFISADEVWVAELVKAGRTVDAGQRYATGRLALVVPKNSALPLAQGLAAVVRALKPGDKFAIANPALAPYGVAAVEALQRAGVMSLPAHQKVLGDNIGQATQFVATGAAQAGITALALAQAPEIATSLQVLALPSDLHAPLHQRMVLLRGASATATNWHRFLLSAPAQAVFVRHGYALPQ</sequence>
<dbReference type="GO" id="GO:0046872">
    <property type="term" value="F:metal ion binding"/>
    <property type="evidence" value="ECO:0007669"/>
    <property type="project" value="UniProtKB-KW"/>
</dbReference>
<keyword evidence="6" id="KW-1185">Reference proteome</keyword>
<dbReference type="GO" id="GO:0015689">
    <property type="term" value="P:molybdate ion transport"/>
    <property type="evidence" value="ECO:0007669"/>
    <property type="project" value="InterPro"/>
</dbReference>
<dbReference type="STRING" id="1293045.H663_10925"/>
<dbReference type="SUPFAM" id="SSF53850">
    <property type="entry name" value="Periplasmic binding protein-like II"/>
    <property type="match status" value="1"/>
</dbReference>
<dbReference type="NCBIfam" id="TIGR01256">
    <property type="entry name" value="modA"/>
    <property type="match status" value="1"/>
</dbReference>
<dbReference type="Pfam" id="PF13531">
    <property type="entry name" value="SBP_bac_11"/>
    <property type="match status" value="1"/>
</dbReference>
<evidence type="ECO:0000256" key="1">
    <source>
        <dbReference type="ARBA" id="ARBA00009175"/>
    </source>
</evidence>
<keyword evidence="4" id="KW-0500">Molybdenum</keyword>
<reference evidence="5" key="1">
    <citation type="submission" date="2017-04" db="EMBL/GenBank/DDBJ databases">
        <title>Unexpected and diverse lifestyles within the genus Limnohabitans.</title>
        <authorList>
            <person name="Kasalicky V."/>
            <person name="Mehrshad M."/>
            <person name="Andrei S.-A."/>
            <person name="Salcher M."/>
            <person name="Kratochvilova H."/>
            <person name="Simek K."/>
            <person name="Ghai R."/>
        </authorList>
    </citation>
    <scope>NUCLEOTIDE SEQUENCE [LARGE SCALE GENOMIC DNA]</scope>
    <source>
        <strain evidence="5">II-D5</strain>
    </source>
</reference>
<dbReference type="InterPro" id="IPR005950">
    <property type="entry name" value="ModA"/>
</dbReference>
<dbReference type="InterPro" id="IPR050682">
    <property type="entry name" value="ModA/WtpA"/>
</dbReference>
<keyword evidence="3" id="KW-0732">Signal</keyword>
<feature type="binding site" evidence="4">
    <location>
        <position position="85"/>
    </location>
    <ligand>
        <name>molybdate</name>
        <dbReference type="ChEBI" id="CHEBI:36264"/>
    </ligand>
</feature>
<evidence type="ECO:0000256" key="3">
    <source>
        <dbReference type="ARBA" id="ARBA00022729"/>
    </source>
</evidence>
<dbReference type="AlphaFoldDB" id="A0A2T7UCA6"/>
<comment type="caution">
    <text evidence="5">The sequence shown here is derived from an EMBL/GenBank/DDBJ whole genome shotgun (WGS) entry which is preliminary data.</text>
</comment>
<dbReference type="Proteomes" id="UP000037507">
    <property type="component" value="Unassembled WGS sequence"/>
</dbReference>
<feature type="binding site" evidence="4">
    <location>
        <position position="196"/>
    </location>
    <ligand>
        <name>molybdate</name>
        <dbReference type="ChEBI" id="CHEBI:36264"/>
    </ligand>
</feature>
<dbReference type="Gene3D" id="3.40.190.10">
    <property type="entry name" value="Periplasmic binding protein-like II"/>
    <property type="match status" value="2"/>
</dbReference>
<protein>
    <submittedName>
        <fullName evidence="5">Molybdate ABC transporter substrate-binding protein</fullName>
    </submittedName>
</protein>
<organism evidence="5 6">
    <name type="scientific">Limnohabitans planktonicus II-D5</name>
    <dbReference type="NCBI Taxonomy" id="1293045"/>
    <lineage>
        <taxon>Bacteria</taxon>
        <taxon>Pseudomonadati</taxon>
        <taxon>Pseudomonadota</taxon>
        <taxon>Betaproteobacteria</taxon>
        <taxon>Burkholderiales</taxon>
        <taxon>Comamonadaceae</taxon>
        <taxon>Limnohabitans</taxon>
    </lineage>
</organism>
<dbReference type="PANTHER" id="PTHR30632">
    <property type="entry name" value="MOLYBDATE-BINDING PERIPLASMIC PROTEIN"/>
    <property type="match status" value="1"/>
</dbReference>
<keyword evidence="2 4" id="KW-0479">Metal-binding</keyword>
<dbReference type="GO" id="GO:0030973">
    <property type="term" value="F:molybdate ion binding"/>
    <property type="evidence" value="ECO:0007669"/>
    <property type="project" value="TreeGrafter"/>
</dbReference>
<name>A0A2T7UCA6_9BURK</name>
<evidence type="ECO:0000256" key="2">
    <source>
        <dbReference type="ARBA" id="ARBA00022723"/>
    </source>
</evidence>
<dbReference type="PANTHER" id="PTHR30632:SF14">
    <property type="entry name" value="TUNGSTATE_MOLYBDATE_CHROMATE-BINDING PROTEIN MODA"/>
    <property type="match status" value="1"/>
</dbReference>
<dbReference type="PIRSF" id="PIRSF004846">
    <property type="entry name" value="ModA"/>
    <property type="match status" value="1"/>
</dbReference>